<keyword evidence="1" id="KW-0472">Membrane</keyword>
<feature type="transmembrane region" description="Helical" evidence="1">
    <location>
        <begin position="52"/>
        <end position="74"/>
    </location>
</feature>
<keyword evidence="1" id="KW-1133">Transmembrane helix</keyword>
<organism evidence="3 4">
    <name type="scientific">Polaribacter butkevichii</name>
    <dbReference type="NCBI Taxonomy" id="218490"/>
    <lineage>
        <taxon>Bacteria</taxon>
        <taxon>Pseudomonadati</taxon>
        <taxon>Bacteroidota</taxon>
        <taxon>Flavobacteriia</taxon>
        <taxon>Flavobacteriales</taxon>
        <taxon>Flavobacteriaceae</taxon>
    </lineage>
</organism>
<evidence type="ECO:0000259" key="2">
    <source>
        <dbReference type="SMART" id="SM00850"/>
    </source>
</evidence>
<evidence type="ECO:0000313" key="4">
    <source>
        <dbReference type="Proteomes" id="UP000247345"/>
    </source>
</evidence>
<name>A0A2P6C728_9FLAO</name>
<feature type="transmembrane region" description="Helical" evidence="1">
    <location>
        <begin position="20"/>
        <end position="40"/>
    </location>
</feature>
<reference evidence="3 4" key="1">
    <citation type="submission" date="2016-12" db="EMBL/GenBank/DDBJ databases">
        <title>Trade-off between light-utilization and light-protection in marine flavobacteria.</title>
        <authorList>
            <person name="Kumagai Y."/>
            <person name="Yoshizawa S."/>
            <person name="Kogure K."/>
            <person name="Iwasaki W."/>
        </authorList>
    </citation>
    <scope>NUCLEOTIDE SEQUENCE [LARGE SCALE GENOMIC DNA]</scope>
    <source>
        <strain evidence="3 4">KCTC 12100</strain>
    </source>
</reference>
<dbReference type="Gene3D" id="2.40.50.1020">
    <property type="entry name" value="LytTr DNA-binding domain"/>
    <property type="match status" value="1"/>
</dbReference>
<keyword evidence="4" id="KW-1185">Reference proteome</keyword>
<dbReference type="SMART" id="SM00850">
    <property type="entry name" value="LytTR"/>
    <property type="match status" value="1"/>
</dbReference>
<dbReference type="Proteomes" id="UP000247345">
    <property type="component" value="Unassembled WGS sequence"/>
</dbReference>
<feature type="domain" description="HTH LytTR-type" evidence="2">
    <location>
        <begin position="170"/>
        <end position="272"/>
    </location>
</feature>
<dbReference type="Pfam" id="PF04397">
    <property type="entry name" value="LytTR"/>
    <property type="match status" value="1"/>
</dbReference>
<feature type="transmembrane region" description="Helical" evidence="1">
    <location>
        <begin position="86"/>
        <end position="106"/>
    </location>
</feature>
<keyword evidence="1" id="KW-0812">Transmembrane</keyword>
<evidence type="ECO:0000256" key="1">
    <source>
        <dbReference type="SAM" id="Phobius"/>
    </source>
</evidence>
<gene>
    <name evidence="3" type="ORF">BTO14_11845</name>
</gene>
<evidence type="ECO:0000313" key="3">
    <source>
        <dbReference type="EMBL" id="PQJ68737.1"/>
    </source>
</evidence>
<dbReference type="EMBL" id="MSCK01000002">
    <property type="protein sequence ID" value="PQJ68737.1"/>
    <property type="molecule type" value="Genomic_DNA"/>
</dbReference>
<accession>A0A2P6C728</accession>
<dbReference type="GO" id="GO:0003677">
    <property type="term" value="F:DNA binding"/>
    <property type="evidence" value="ECO:0007669"/>
    <property type="project" value="InterPro"/>
</dbReference>
<dbReference type="InterPro" id="IPR007492">
    <property type="entry name" value="LytTR_DNA-bd_dom"/>
</dbReference>
<dbReference type="RefSeq" id="WP_105049678.1">
    <property type="nucleotide sequence ID" value="NZ_CP150661.1"/>
</dbReference>
<feature type="transmembrane region" description="Helical" evidence="1">
    <location>
        <begin position="126"/>
        <end position="148"/>
    </location>
</feature>
<dbReference type="OrthoDB" id="1118393at2"/>
<comment type="caution">
    <text evidence="3">The sequence shown here is derived from an EMBL/GenBank/DDBJ whole genome shotgun (WGS) entry which is preliminary data.</text>
</comment>
<proteinExistence type="predicted"/>
<dbReference type="AlphaFoldDB" id="A0A2P6C728"/>
<sequence length="278" mass="32658">MFKTIKKKINQPFGIEVFILNKLPITILHGLLVFLFLNLFKPFKLYLLKEHLFGYTVLMGVLTFVLPFLLFVFLEKINYKKWTICTLIYLTICFLIIYNYILWFSSGIYKDITGLVKLSFLLFSKYSSSLAILSIATIFLLNDLIIAFKRKQKNNQIKVQEITIYSENKKENLRININKLIYTTVTGNYTSFYIVTEKGVKEVVLRNSLSNVLTQISNFPTIFRCHKSYIVNTSFFNTLSGNTRGYYLESELLTIQIPISRSFKKEELKNLIFYEKNY</sequence>
<protein>
    <recommendedName>
        <fullName evidence="2">HTH LytTR-type domain-containing protein</fullName>
    </recommendedName>
</protein>